<evidence type="ECO:0000313" key="2">
    <source>
        <dbReference type="EMBL" id="CUS51049.1"/>
    </source>
</evidence>
<dbReference type="Pfam" id="PF02538">
    <property type="entry name" value="Hydantoinase_B"/>
    <property type="match status" value="1"/>
</dbReference>
<dbReference type="EMBL" id="CZRL01000052">
    <property type="protein sequence ID" value="CUS51049.1"/>
    <property type="molecule type" value="Genomic_DNA"/>
</dbReference>
<dbReference type="GO" id="GO:0006749">
    <property type="term" value="P:glutathione metabolic process"/>
    <property type="evidence" value="ECO:0007669"/>
    <property type="project" value="TreeGrafter"/>
</dbReference>
<dbReference type="EC" id="3.5.2.14" evidence="2"/>
<dbReference type="GO" id="GO:0047423">
    <property type="term" value="F:N-methylhydantoinase (ATP-hydrolyzing) activity"/>
    <property type="evidence" value="ECO:0007669"/>
    <property type="project" value="UniProtKB-EC"/>
</dbReference>
<dbReference type="PANTHER" id="PTHR11365:SF23">
    <property type="entry name" value="HYPOTHETICAL 5-OXOPROLINASE (EUROFUNG)-RELATED"/>
    <property type="match status" value="1"/>
</dbReference>
<proteinExistence type="predicted"/>
<protein>
    <submittedName>
        <fullName evidence="2">N-methylhydantoinase B</fullName>
        <ecNumber evidence="2">3.5.2.14</ecNumber>
    </submittedName>
</protein>
<accession>A0A161KDY1</accession>
<feature type="domain" description="Hydantoinase B/oxoprolinase" evidence="1">
    <location>
        <begin position="7"/>
        <end position="536"/>
    </location>
</feature>
<gene>
    <name evidence="2" type="ORF">MGWOODY_XGa200</name>
</gene>
<dbReference type="GO" id="GO:0017168">
    <property type="term" value="F:5-oxoprolinase (ATP-hydrolyzing) activity"/>
    <property type="evidence" value="ECO:0007669"/>
    <property type="project" value="TreeGrafter"/>
</dbReference>
<name>A0A161KDY1_9ZZZZ</name>
<organism evidence="2">
    <name type="scientific">hydrothermal vent metagenome</name>
    <dbReference type="NCBI Taxonomy" id="652676"/>
    <lineage>
        <taxon>unclassified sequences</taxon>
        <taxon>metagenomes</taxon>
        <taxon>ecological metagenomes</taxon>
    </lineage>
</organism>
<evidence type="ECO:0000259" key="1">
    <source>
        <dbReference type="Pfam" id="PF02538"/>
    </source>
</evidence>
<dbReference type="GO" id="GO:0005829">
    <property type="term" value="C:cytosol"/>
    <property type="evidence" value="ECO:0007669"/>
    <property type="project" value="TreeGrafter"/>
</dbReference>
<sequence>MATDELDPITLQVISGALDTIAEEMGHILYRMSFSSIIRESQDLGAGLFDTDFNTLCESESTPLHIGSLPGYLYGIQETLQGGAWNEGDVVLHNHPYYGASHSPDLAIVIPCFYKGELVGFAANTAHHLDIGAATPGLIIDIPDVFAEGMLFAGTKLYEKGVRNEAMWEFLGRNSRAATQLQSDIEAQIASARLGVRRFAELMDRYGKAHILSATHQLMDYTEKVLRQKIERIPDGEYRAEGFMDDDGKNRDVTLPVKVCVRVQGDGIEIDLTGSADQVETGFNVPFEGSTKVACFCAIRSLLLDAETSEIQVPSNEGSFRPIKVIAPKGSIYNPEFPAAAEARFTQCNRVIDLIYKALAPVLPEEIIAGSSASLSFVSYSGIRPSGDYWVFLEVNEGAYGGRPRSDGPDSIDNLMANTRNNPLEDLAIHLPMICDRYELRDDVLPGAGRYRGGIGVVKSQRVLTDAFMTHENERHQDVPWGIFGGWEGTTGKVEIYNVSDPGNVRDMPAKFSGIKINAGDVHAFYAPCGGGYGDPLERPASQVLEDVLDDFCTVEHAREAYGVVVDLSKEVVDDSATESLRAQMRSQPSAIKSVPEHKAQQVARAVVPVQRDPVEHRISESMQPTRSCDHDQTVASTISELRGTFGDNWSFDIVYHTSNRSLTEVRGELRANGAYASETGTNENTGEDYSAGKRLRAAAEQSFVRCAQKLLHNT</sequence>
<dbReference type="AlphaFoldDB" id="A0A161KDY1"/>
<dbReference type="InterPro" id="IPR003692">
    <property type="entry name" value="Hydantoinase_B"/>
</dbReference>
<dbReference type="PANTHER" id="PTHR11365">
    <property type="entry name" value="5-OXOPROLINASE RELATED"/>
    <property type="match status" value="1"/>
</dbReference>
<reference evidence="2" key="1">
    <citation type="submission" date="2015-10" db="EMBL/GenBank/DDBJ databases">
        <authorList>
            <person name="Gilbert D.G."/>
        </authorList>
    </citation>
    <scope>NUCLEOTIDE SEQUENCE</scope>
</reference>
<dbReference type="InterPro" id="IPR045079">
    <property type="entry name" value="Oxoprolinase-like"/>
</dbReference>
<keyword evidence="2" id="KW-0378">Hydrolase</keyword>